<proteinExistence type="predicted"/>
<dbReference type="Proteomes" id="UP001386955">
    <property type="component" value="Unassembled WGS sequence"/>
</dbReference>
<name>A0AAN9RPX5_PSOTE</name>
<sequence>MLSKWKSGYCRSSSGAIADHSDMIFRGLLRCVNASNGKYSVKAAYKLIVSRSSIILLNPEFKLVRKLHVPPKVKCMIW</sequence>
<keyword evidence="2" id="KW-1185">Reference proteome</keyword>
<gene>
    <name evidence="1" type="ORF">VNO78_34275</name>
</gene>
<dbReference type="AlphaFoldDB" id="A0AAN9RPX5"/>
<organism evidence="1 2">
    <name type="scientific">Psophocarpus tetragonolobus</name>
    <name type="common">Winged bean</name>
    <name type="synonym">Dolichos tetragonolobus</name>
    <dbReference type="NCBI Taxonomy" id="3891"/>
    <lineage>
        <taxon>Eukaryota</taxon>
        <taxon>Viridiplantae</taxon>
        <taxon>Streptophyta</taxon>
        <taxon>Embryophyta</taxon>
        <taxon>Tracheophyta</taxon>
        <taxon>Spermatophyta</taxon>
        <taxon>Magnoliopsida</taxon>
        <taxon>eudicotyledons</taxon>
        <taxon>Gunneridae</taxon>
        <taxon>Pentapetalae</taxon>
        <taxon>rosids</taxon>
        <taxon>fabids</taxon>
        <taxon>Fabales</taxon>
        <taxon>Fabaceae</taxon>
        <taxon>Papilionoideae</taxon>
        <taxon>50 kb inversion clade</taxon>
        <taxon>NPAAA clade</taxon>
        <taxon>indigoferoid/millettioid clade</taxon>
        <taxon>Phaseoleae</taxon>
        <taxon>Psophocarpus</taxon>
    </lineage>
</organism>
<evidence type="ECO:0000313" key="1">
    <source>
        <dbReference type="EMBL" id="KAK7379757.1"/>
    </source>
</evidence>
<protein>
    <submittedName>
        <fullName evidence="1">Uncharacterized protein</fullName>
    </submittedName>
</protein>
<reference evidence="1 2" key="1">
    <citation type="submission" date="2024-01" db="EMBL/GenBank/DDBJ databases">
        <title>The genomes of 5 underutilized Papilionoideae crops provide insights into root nodulation and disease resistanc.</title>
        <authorList>
            <person name="Jiang F."/>
        </authorList>
    </citation>
    <scope>NUCLEOTIDE SEQUENCE [LARGE SCALE GENOMIC DNA]</scope>
    <source>
        <strain evidence="1">DUOXIRENSHENG_FW03</strain>
        <tissue evidence="1">Leaves</tissue>
    </source>
</reference>
<evidence type="ECO:0000313" key="2">
    <source>
        <dbReference type="Proteomes" id="UP001386955"/>
    </source>
</evidence>
<accession>A0AAN9RPX5</accession>
<dbReference type="EMBL" id="JAYMYS010000016">
    <property type="protein sequence ID" value="KAK7379757.1"/>
    <property type="molecule type" value="Genomic_DNA"/>
</dbReference>
<comment type="caution">
    <text evidence="1">The sequence shown here is derived from an EMBL/GenBank/DDBJ whole genome shotgun (WGS) entry which is preliminary data.</text>
</comment>